<evidence type="ECO:0000313" key="7">
    <source>
        <dbReference type="Proteomes" id="UP000287306"/>
    </source>
</evidence>
<comment type="caution">
    <text evidence="5">The sequence shown here is derived from an EMBL/GenBank/DDBJ whole genome shotgun (WGS) entry which is preliminary data.</text>
</comment>
<feature type="region of interest" description="Disordered" evidence="1">
    <location>
        <begin position="68"/>
        <end position="89"/>
    </location>
</feature>
<protein>
    <recommendedName>
        <fullName evidence="9">DUF4389 domain-containing protein</fullName>
    </recommendedName>
</protein>
<keyword evidence="2" id="KW-0472">Membrane</keyword>
<evidence type="ECO:0000313" key="8">
    <source>
        <dbReference type="Proteomes" id="UP000288347"/>
    </source>
</evidence>
<evidence type="ECO:0000313" key="5">
    <source>
        <dbReference type="EMBL" id="RTI01136.1"/>
    </source>
</evidence>
<dbReference type="EMBL" id="PELY01000411">
    <property type="protein sequence ID" value="RTH23025.1"/>
    <property type="molecule type" value="Genomic_DNA"/>
</dbReference>
<evidence type="ECO:0000256" key="1">
    <source>
        <dbReference type="SAM" id="MobiDB-lite"/>
    </source>
</evidence>
<dbReference type="Proteomes" id="UP000286734">
    <property type="component" value="Unassembled WGS sequence"/>
</dbReference>
<evidence type="ECO:0000313" key="4">
    <source>
        <dbReference type="EMBL" id="RTH23025.1"/>
    </source>
</evidence>
<dbReference type="Proteomes" id="UP000287306">
    <property type="component" value="Unassembled WGS sequence"/>
</dbReference>
<dbReference type="EMBL" id="PELP01000222">
    <property type="protein sequence ID" value="RTH03712.1"/>
    <property type="molecule type" value="Genomic_DNA"/>
</dbReference>
<reference evidence="6 7" key="1">
    <citation type="journal article" date="2019" name="Extremophiles">
        <title>Biogeography of thermophiles and predominance of Thermus scotoductus in domestic water heaters.</title>
        <authorList>
            <person name="Wilpiszeski R.L."/>
            <person name="Zhang Z."/>
            <person name="House C.H."/>
        </authorList>
    </citation>
    <scope>NUCLEOTIDE SEQUENCE [LARGE SCALE GENOMIC DNA]</scope>
    <source>
        <strain evidence="5 8">16_S16</strain>
        <strain evidence="4 7">25_S25</strain>
        <strain evidence="3 6">34_S34</strain>
    </source>
</reference>
<feature type="transmembrane region" description="Helical" evidence="2">
    <location>
        <begin position="6"/>
        <end position="24"/>
    </location>
</feature>
<dbReference type="EMBL" id="PEMH01000118">
    <property type="protein sequence ID" value="RTI01136.1"/>
    <property type="molecule type" value="Genomic_DNA"/>
</dbReference>
<keyword evidence="2" id="KW-0812">Transmembrane</keyword>
<evidence type="ECO:0000313" key="3">
    <source>
        <dbReference type="EMBL" id="RTH03712.1"/>
    </source>
</evidence>
<dbReference type="Proteomes" id="UP000288347">
    <property type="component" value="Unassembled WGS sequence"/>
</dbReference>
<evidence type="ECO:0000256" key="2">
    <source>
        <dbReference type="SAM" id="Phobius"/>
    </source>
</evidence>
<gene>
    <name evidence="5" type="ORF">CSW29_04755</name>
    <name evidence="4" type="ORF">CSW38_11730</name>
    <name evidence="3" type="ORF">CSW47_08335</name>
</gene>
<organism evidence="5 8">
    <name type="scientific">Thermus scotoductus</name>
    <dbReference type="NCBI Taxonomy" id="37636"/>
    <lineage>
        <taxon>Bacteria</taxon>
        <taxon>Thermotogati</taxon>
        <taxon>Deinococcota</taxon>
        <taxon>Deinococci</taxon>
        <taxon>Thermales</taxon>
        <taxon>Thermaceae</taxon>
        <taxon>Thermus</taxon>
    </lineage>
</organism>
<dbReference type="AlphaFoldDB" id="A0A430UHR4"/>
<accession>A0A430UHR4</accession>
<evidence type="ECO:0008006" key="9">
    <source>
        <dbReference type="Google" id="ProtNLM"/>
    </source>
</evidence>
<sequence length="89" mass="10088">MVQTLVANIWVRGLVSLAAVVLVYRVSIWINDNYGYGFGWRFIRFITKADVYYPSEPQKEIPLTLSRAGLPDEGADHEPLGNEDLAFSR</sequence>
<keyword evidence="2" id="KW-1133">Transmembrane helix</keyword>
<evidence type="ECO:0000313" key="6">
    <source>
        <dbReference type="Proteomes" id="UP000286734"/>
    </source>
</evidence>
<proteinExistence type="predicted"/>
<name>A0A430UHR4_THESC</name>